<name>A0ABV1H486_9FIRM</name>
<protein>
    <recommendedName>
        <fullName evidence="3">DNA primase</fullName>
    </recommendedName>
</protein>
<evidence type="ECO:0000313" key="1">
    <source>
        <dbReference type="EMBL" id="MEQ2554481.1"/>
    </source>
</evidence>
<gene>
    <name evidence="1" type="ORF">WMO37_05530</name>
</gene>
<evidence type="ECO:0000313" key="2">
    <source>
        <dbReference type="Proteomes" id="UP001546774"/>
    </source>
</evidence>
<evidence type="ECO:0008006" key="3">
    <source>
        <dbReference type="Google" id="ProtNLM"/>
    </source>
</evidence>
<proteinExistence type="predicted"/>
<comment type="caution">
    <text evidence="1">The sequence shown here is derived from an EMBL/GenBank/DDBJ whole genome shotgun (WGS) entry which is preliminary data.</text>
</comment>
<keyword evidence="2" id="KW-1185">Reference proteome</keyword>
<dbReference type="Proteomes" id="UP001546774">
    <property type="component" value="Unassembled WGS sequence"/>
</dbReference>
<dbReference type="EMBL" id="JBBMFS010000003">
    <property type="protein sequence ID" value="MEQ2554481.1"/>
    <property type="molecule type" value="Genomic_DNA"/>
</dbReference>
<accession>A0ABV1H486</accession>
<reference evidence="1" key="1">
    <citation type="submission" date="2024-03" db="EMBL/GenBank/DDBJ databases">
        <title>Human intestinal bacterial collection.</title>
        <authorList>
            <person name="Pauvert C."/>
            <person name="Hitch T.C.A."/>
            <person name="Clavel T."/>
        </authorList>
    </citation>
    <scope>NUCLEOTIDE SEQUENCE [LARGE SCALE GENOMIC DNA]</scope>
    <source>
        <strain evidence="1">CLA-AA-H89B</strain>
    </source>
</reference>
<organism evidence="1 2">
    <name type="scientific">Lachnospira intestinalis</name>
    <dbReference type="NCBI Taxonomy" id="3133158"/>
    <lineage>
        <taxon>Bacteria</taxon>
        <taxon>Bacillati</taxon>
        <taxon>Bacillota</taxon>
        <taxon>Clostridia</taxon>
        <taxon>Lachnospirales</taxon>
        <taxon>Lachnospiraceae</taxon>
        <taxon>Lachnospira</taxon>
    </lineage>
</organism>
<sequence length="199" mass="22640">MYEKLPEQLKKDGRFCLWKYEERNGRMTKVPYQTNGRKASSADKNTFSDFRLAVNAMDGYDGIGMGAFDDFCMVDIDHCVFGGKLTQMAEDIVERMDSYTEFSPSGTGVRIVCKASSLSYDTGRYYINNQKLGLEIYAAGVTKKFCTLTGNVIRNRGVEERNTEIGEILETYMLRPISKKKTMYRIFPAVICPMIPWSA</sequence>